<evidence type="ECO:0000313" key="10">
    <source>
        <dbReference type="Proteomes" id="UP000615446"/>
    </source>
</evidence>
<dbReference type="GO" id="GO:0008270">
    <property type="term" value="F:zinc ion binding"/>
    <property type="evidence" value="ECO:0007669"/>
    <property type="project" value="UniProtKB-KW"/>
</dbReference>
<dbReference type="Pfam" id="PF05699">
    <property type="entry name" value="Dimer_Tnp_hAT"/>
    <property type="match status" value="1"/>
</dbReference>
<dbReference type="InterPro" id="IPR012337">
    <property type="entry name" value="RNaseH-like_sf"/>
</dbReference>
<feature type="region of interest" description="Disordered" evidence="6">
    <location>
        <begin position="361"/>
        <end position="383"/>
    </location>
</feature>
<evidence type="ECO:0000313" key="9">
    <source>
        <dbReference type="EMBL" id="GES89136.1"/>
    </source>
</evidence>
<evidence type="ECO:0000256" key="3">
    <source>
        <dbReference type="ARBA" id="ARBA00022771"/>
    </source>
</evidence>
<dbReference type="PANTHER" id="PTHR46481">
    <property type="entry name" value="ZINC FINGER BED DOMAIN-CONTAINING PROTEIN 4"/>
    <property type="match status" value="1"/>
</dbReference>
<evidence type="ECO:0000256" key="6">
    <source>
        <dbReference type="SAM" id="MobiDB-lite"/>
    </source>
</evidence>
<keyword evidence="4" id="KW-0862">Zinc</keyword>
<comment type="caution">
    <text evidence="9">The sequence shown here is derived from an EMBL/GenBank/DDBJ whole genome shotgun (WGS) entry which is preliminary data.</text>
</comment>
<evidence type="ECO:0000256" key="2">
    <source>
        <dbReference type="ARBA" id="ARBA00022723"/>
    </source>
</evidence>
<evidence type="ECO:0000256" key="1">
    <source>
        <dbReference type="ARBA" id="ARBA00004123"/>
    </source>
</evidence>
<keyword evidence="3" id="KW-0863">Zinc-finger</keyword>
<evidence type="ECO:0000256" key="4">
    <source>
        <dbReference type="ARBA" id="ARBA00022833"/>
    </source>
</evidence>
<keyword evidence="2" id="KW-0479">Metal-binding</keyword>
<protein>
    <submittedName>
        <fullName evidence="9">Ribonuclease H-like domain-containing protein</fullName>
    </submittedName>
</protein>
<keyword evidence="5" id="KW-0539">Nucleus</keyword>
<organism evidence="9 10">
    <name type="scientific">Rhizophagus clarus</name>
    <dbReference type="NCBI Taxonomy" id="94130"/>
    <lineage>
        <taxon>Eukaryota</taxon>
        <taxon>Fungi</taxon>
        <taxon>Fungi incertae sedis</taxon>
        <taxon>Mucoromycota</taxon>
        <taxon>Glomeromycotina</taxon>
        <taxon>Glomeromycetes</taxon>
        <taxon>Glomerales</taxon>
        <taxon>Glomeraceae</taxon>
        <taxon>Rhizophagus</taxon>
    </lineage>
</organism>
<proteinExistence type="predicted"/>
<comment type="subcellular location">
    <subcellularLocation>
        <location evidence="1">Nucleus</location>
    </subcellularLocation>
</comment>
<name>A0A8H3QRH5_9GLOM</name>
<accession>A0A8H3QRH5</accession>
<dbReference type="Pfam" id="PF04937">
    <property type="entry name" value="DUF659"/>
    <property type="match status" value="1"/>
</dbReference>
<reference evidence="9" key="1">
    <citation type="submission" date="2019-10" db="EMBL/GenBank/DDBJ databases">
        <title>Conservation and host-specific expression of non-tandemly repeated heterogenous ribosome RNA gene in arbuscular mycorrhizal fungi.</title>
        <authorList>
            <person name="Maeda T."/>
            <person name="Kobayashi Y."/>
            <person name="Nakagawa T."/>
            <person name="Ezawa T."/>
            <person name="Yamaguchi K."/>
            <person name="Bino T."/>
            <person name="Nishimoto Y."/>
            <person name="Shigenobu S."/>
            <person name="Kawaguchi M."/>
        </authorList>
    </citation>
    <scope>NUCLEOTIDE SEQUENCE</scope>
    <source>
        <strain evidence="9">HR1</strain>
    </source>
</reference>
<feature type="domain" description="HAT C-terminal dimerisation" evidence="8">
    <location>
        <begin position="520"/>
        <end position="604"/>
    </location>
</feature>
<feature type="region of interest" description="Disordered" evidence="6">
    <location>
        <begin position="650"/>
        <end position="669"/>
    </location>
</feature>
<evidence type="ECO:0000259" key="7">
    <source>
        <dbReference type="Pfam" id="PF04937"/>
    </source>
</evidence>
<dbReference type="Proteomes" id="UP000615446">
    <property type="component" value="Unassembled WGS sequence"/>
</dbReference>
<feature type="compositionally biased region" description="Polar residues" evidence="6">
    <location>
        <begin position="363"/>
        <end position="376"/>
    </location>
</feature>
<feature type="compositionally biased region" description="Basic and acidic residues" evidence="6">
    <location>
        <begin position="655"/>
        <end position="669"/>
    </location>
</feature>
<dbReference type="InterPro" id="IPR007021">
    <property type="entry name" value="DUF659"/>
</dbReference>
<dbReference type="GO" id="GO:0046983">
    <property type="term" value="F:protein dimerization activity"/>
    <property type="evidence" value="ECO:0007669"/>
    <property type="project" value="InterPro"/>
</dbReference>
<feature type="domain" description="DUF659" evidence="7">
    <location>
        <begin position="174"/>
        <end position="315"/>
    </location>
</feature>
<dbReference type="OrthoDB" id="2441177at2759"/>
<evidence type="ECO:0000259" key="8">
    <source>
        <dbReference type="Pfam" id="PF05699"/>
    </source>
</evidence>
<dbReference type="SUPFAM" id="SSF53098">
    <property type="entry name" value="Ribonuclease H-like"/>
    <property type="match status" value="1"/>
</dbReference>
<dbReference type="InterPro" id="IPR052035">
    <property type="entry name" value="ZnF_BED_domain_contain"/>
</dbReference>
<sequence>MKRKRNQRHNFQKFFTLVKNDNNKSNAKAVCICCSQKVAGGLAVAQVIPRCFTSNKAKLCQNHLASCENFKASYSEEEIFEILSCSVPEDFKKKKNDNEDIYNEDSISTTSSTSSFRQQSITTYCARPMSVNDKPTFECLLLRMLVSNGLPFTFLENEDMQAVFNFILPGICLPNRKAIGGRVLKKNAKSLKKNITDIAKKDIDGVTVTFDGWTNVKAEHIWGIVLITSHGQPLIWGAYDISGKASRTENVFQYIKNLMVETNKVGINIKAFVSDSAGEYTAAHKQLRIEFSNKIFLPCMVHQMNLVFGDIFKENALYKQTSAEAIRIVSYFNKLPYFTGNLRDEQLRIYDKTVSLLSPGDTKWNNGVPNKTPNNTSKKRNGERKLPDDIADIINDNNFWSTLFELQNLLYPLCEFLNKLQKDAASLYEVTHCFAYVTKIFNEHLDQEFSEKMVERMEKCWKQWEQPLLILSVVLHPSYKLSKFHTSISNLSLTNLGKWLKYYYEAWFGSKPRTVLAEFVQYIKELDPYDDNSFTQFQGRLVDFWEFTSGIGPELAKIAIRIHGICVNFASVERLWSSMGYLHTNRRNRLKSNKVLAMVQIRSDIFYNRNIRNAKNGEKKIRQLHIATPIPEEESDNDSDDNDNQIIVDEEEENLERNSDNENEPVTKEDEKCWDSIITEWINSAEHENQFDNVDDENLFSDELNNFDLGGHTLHPADDDSAKWSLVSLFTSNLESPTFLNRDNKFADE</sequence>
<dbReference type="EMBL" id="BLAL01000183">
    <property type="protein sequence ID" value="GES89136.1"/>
    <property type="molecule type" value="Genomic_DNA"/>
</dbReference>
<evidence type="ECO:0000256" key="5">
    <source>
        <dbReference type="ARBA" id="ARBA00023242"/>
    </source>
</evidence>
<dbReference type="InterPro" id="IPR008906">
    <property type="entry name" value="HATC_C_dom"/>
</dbReference>
<dbReference type="AlphaFoldDB" id="A0A8H3QRH5"/>
<dbReference type="GO" id="GO:0005634">
    <property type="term" value="C:nucleus"/>
    <property type="evidence" value="ECO:0007669"/>
    <property type="project" value="UniProtKB-SubCell"/>
</dbReference>
<dbReference type="PANTHER" id="PTHR46481:SF10">
    <property type="entry name" value="ZINC FINGER BED DOMAIN-CONTAINING PROTEIN 39"/>
    <property type="match status" value="1"/>
</dbReference>
<gene>
    <name evidence="9" type="ORF">RCL2_001604800</name>
</gene>